<reference evidence="1" key="2">
    <citation type="submission" date="2020-11" db="EMBL/GenBank/DDBJ databases">
        <authorList>
            <person name="McCartney M.A."/>
            <person name="Auch B."/>
            <person name="Kono T."/>
            <person name="Mallez S."/>
            <person name="Becker A."/>
            <person name="Gohl D.M."/>
            <person name="Silverstein K.A.T."/>
            <person name="Koren S."/>
            <person name="Bechman K.B."/>
            <person name="Herman A."/>
            <person name="Abrahante J.E."/>
            <person name="Garbe J."/>
        </authorList>
    </citation>
    <scope>NUCLEOTIDE SEQUENCE</scope>
    <source>
        <strain evidence="1">Duluth1</strain>
        <tissue evidence="1">Whole animal</tissue>
    </source>
</reference>
<evidence type="ECO:0000313" key="1">
    <source>
        <dbReference type="EMBL" id="KAH3859467.1"/>
    </source>
</evidence>
<organism evidence="1 2">
    <name type="scientific">Dreissena polymorpha</name>
    <name type="common">Zebra mussel</name>
    <name type="synonym">Mytilus polymorpha</name>
    <dbReference type="NCBI Taxonomy" id="45954"/>
    <lineage>
        <taxon>Eukaryota</taxon>
        <taxon>Metazoa</taxon>
        <taxon>Spiralia</taxon>
        <taxon>Lophotrochozoa</taxon>
        <taxon>Mollusca</taxon>
        <taxon>Bivalvia</taxon>
        <taxon>Autobranchia</taxon>
        <taxon>Heteroconchia</taxon>
        <taxon>Euheterodonta</taxon>
        <taxon>Imparidentia</taxon>
        <taxon>Neoheterodontei</taxon>
        <taxon>Myida</taxon>
        <taxon>Dreissenoidea</taxon>
        <taxon>Dreissenidae</taxon>
        <taxon>Dreissena</taxon>
    </lineage>
</organism>
<dbReference type="InterPro" id="IPR009112">
    <property type="entry name" value="GTP_CycHdrlase_I_reg"/>
</dbReference>
<dbReference type="EMBL" id="JAIWYP010000003">
    <property type="protein sequence ID" value="KAH3859467.1"/>
    <property type="molecule type" value="Genomic_DNA"/>
</dbReference>
<dbReference type="GO" id="GO:0009890">
    <property type="term" value="P:negative regulation of biosynthetic process"/>
    <property type="evidence" value="ECO:0007669"/>
    <property type="project" value="InterPro"/>
</dbReference>
<keyword evidence="2" id="KW-1185">Reference proteome</keyword>
<comment type="caution">
    <text evidence="1">The sequence shown here is derived from an EMBL/GenBank/DDBJ whole genome shotgun (WGS) entry which is preliminary data.</text>
</comment>
<dbReference type="SUPFAM" id="SSF69761">
    <property type="entry name" value="GTP cyclohydrolase I feedback regulatory protein, GFRP"/>
    <property type="match status" value="1"/>
</dbReference>
<reference evidence="1" key="1">
    <citation type="journal article" date="2019" name="bioRxiv">
        <title>The Genome of the Zebra Mussel, Dreissena polymorpha: A Resource for Invasive Species Research.</title>
        <authorList>
            <person name="McCartney M.A."/>
            <person name="Auch B."/>
            <person name="Kono T."/>
            <person name="Mallez S."/>
            <person name="Zhang Y."/>
            <person name="Obille A."/>
            <person name="Becker A."/>
            <person name="Abrahante J.E."/>
            <person name="Garbe J."/>
            <person name="Badalamenti J.P."/>
            <person name="Herman A."/>
            <person name="Mangelson H."/>
            <person name="Liachko I."/>
            <person name="Sullivan S."/>
            <person name="Sone E.D."/>
            <person name="Koren S."/>
            <person name="Silverstein K.A.T."/>
            <person name="Beckman K.B."/>
            <person name="Gohl D.M."/>
        </authorList>
    </citation>
    <scope>NUCLEOTIDE SEQUENCE</scope>
    <source>
        <strain evidence="1">Duluth1</strain>
        <tissue evidence="1">Whole animal</tissue>
    </source>
</reference>
<dbReference type="InterPro" id="IPR036717">
    <property type="entry name" value="GFRP_sf"/>
</dbReference>
<evidence type="ECO:0000313" key="2">
    <source>
        <dbReference type="Proteomes" id="UP000828390"/>
    </source>
</evidence>
<sequence length="56" mass="6818">MHCAMYMLINVYYFRKGFIVEHHPKWVLDKLEEIGFRVVSSALNEKMMVWTMLRPQ</sequence>
<dbReference type="Proteomes" id="UP000828390">
    <property type="component" value="Unassembled WGS sequence"/>
</dbReference>
<name>A0A9D4LL51_DREPO</name>
<dbReference type="AlphaFoldDB" id="A0A9D4LL51"/>
<accession>A0A9D4LL51</accession>
<protein>
    <submittedName>
        <fullName evidence="1">Uncharacterized protein</fullName>
    </submittedName>
</protein>
<dbReference type="Gene3D" id="3.30.1410.10">
    <property type="entry name" value="GTP cyclohydrolase I feedback regulatory protein GFRP"/>
    <property type="match status" value="1"/>
</dbReference>
<dbReference type="Pfam" id="PF06399">
    <property type="entry name" value="GFRP"/>
    <property type="match status" value="1"/>
</dbReference>
<gene>
    <name evidence="1" type="ORF">DPMN_102282</name>
</gene>
<proteinExistence type="predicted"/>